<evidence type="ECO:0000256" key="4">
    <source>
        <dbReference type="ARBA" id="ARBA00008663"/>
    </source>
</evidence>
<comment type="catalytic activity">
    <reaction evidence="16">
        <text>pyruvate + ATP = phosphoenolpyruvate + ADP + H(+)</text>
        <dbReference type="Rhea" id="RHEA:18157"/>
        <dbReference type="ChEBI" id="CHEBI:15361"/>
        <dbReference type="ChEBI" id="CHEBI:15378"/>
        <dbReference type="ChEBI" id="CHEBI:30616"/>
        <dbReference type="ChEBI" id="CHEBI:58702"/>
        <dbReference type="ChEBI" id="CHEBI:456216"/>
        <dbReference type="EC" id="2.7.1.40"/>
    </reaction>
</comment>
<dbReference type="Gene3D" id="3.20.20.60">
    <property type="entry name" value="Phosphoenolpyruvate-binding domains"/>
    <property type="match status" value="1"/>
</dbReference>
<dbReference type="SUPFAM" id="SSF52935">
    <property type="entry name" value="PK C-terminal domain-like"/>
    <property type="match status" value="1"/>
</dbReference>
<keyword evidence="10 16" id="KW-0418">Kinase</keyword>
<dbReference type="AlphaFoldDB" id="A0AAE3JI18"/>
<gene>
    <name evidence="18" type="primary">pyk</name>
    <name evidence="18" type="ORF">K7J14_03320</name>
</gene>
<keyword evidence="11" id="KW-0067">ATP-binding</keyword>
<protein>
    <recommendedName>
        <fullName evidence="6 15">Pyruvate kinase</fullName>
        <ecNumber evidence="5 15">2.7.1.40</ecNumber>
    </recommendedName>
</protein>
<dbReference type="EC" id="2.7.1.40" evidence="5 15"/>
<keyword evidence="14 18" id="KW-0670">Pyruvate</keyword>
<dbReference type="GO" id="GO:0004743">
    <property type="term" value="F:pyruvate kinase activity"/>
    <property type="evidence" value="ECO:0007669"/>
    <property type="project" value="UniProtKB-UniRule"/>
</dbReference>
<dbReference type="SUPFAM" id="SSF50800">
    <property type="entry name" value="PK beta-barrel domain-like"/>
    <property type="match status" value="1"/>
</dbReference>
<evidence type="ECO:0000313" key="18">
    <source>
        <dbReference type="EMBL" id="MCD1653728.1"/>
    </source>
</evidence>
<dbReference type="GO" id="GO:0000287">
    <property type="term" value="F:magnesium ion binding"/>
    <property type="evidence" value="ECO:0007669"/>
    <property type="project" value="UniProtKB-UniRule"/>
</dbReference>
<keyword evidence="7 16" id="KW-0808">Transferase</keyword>
<dbReference type="EMBL" id="JAINWA010000001">
    <property type="protein sequence ID" value="MCD1653728.1"/>
    <property type="molecule type" value="Genomic_DNA"/>
</dbReference>
<evidence type="ECO:0000313" key="19">
    <source>
        <dbReference type="Proteomes" id="UP001198163"/>
    </source>
</evidence>
<reference evidence="18" key="1">
    <citation type="submission" date="2021-08" db="EMBL/GenBank/DDBJ databases">
        <title>Comparative analyses of Brucepasteria parasyntrophica and Teretinema zuelzerae.</title>
        <authorList>
            <person name="Song Y."/>
            <person name="Brune A."/>
        </authorList>
    </citation>
    <scope>NUCLEOTIDE SEQUENCE</scope>
    <source>
        <strain evidence="18">DSM 1903</strain>
    </source>
</reference>
<dbReference type="NCBIfam" id="NF004491">
    <property type="entry name" value="PRK05826.1"/>
    <property type="match status" value="1"/>
</dbReference>
<dbReference type="PROSITE" id="PS50835">
    <property type="entry name" value="IG_LIKE"/>
    <property type="match status" value="1"/>
</dbReference>
<dbReference type="SUPFAM" id="SSF51621">
    <property type="entry name" value="Phosphoenolpyruvate/pyruvate domain"/>
    <property type="match status" value="1"/>
</dbReference>
<dbReference type="InterPro" id="IPR007110">
    <property type="entry name" value="Ig-like_dom"/>
</dbReference>
<evidence type="ECO:0000256" key="1">
    <source>
        <dbReference type="ARBA" id="ARBA00001946"/>
    </source>
</evidence>
<dbReference type="InterPro" id="IPR015813">
    <property type="entry name" value="Pyrv/PenolPyrv_kinase-like_dom"/>
</dbReference>
<dbReference type="PANTHER" id="PTHR11817">
    <property type="entry name" value="PYRUVATE KINASE"/>
    <property type="match status" value="1"/>
</dbReference>
<sequence>MFSRKTKIVCSMGPTTENIDVVCDLLRAGMNVARFNFSHSDHEYHGAGIDRVREASRITGIPCALLLDTKGPEIRTGMVAGDGKIAIREGDSILCTVDGSVSIEAGSEEAGGPGKPGRISLSWKQLPREIKKDCRILIADGLVELLVLDTDGENAITCTALNSGSLGSRKNVNVIGIHPDVPVLSEQDKKDIEFGLSKGIDYIAASFVSSPADVVSILRFIEPFGSKVRVISKIENEEGLDNIEDIIAVSAGIMVARGDLGVQLATERIPLAQKKIIHACNMAGKPVITATQMLDSMIVNPRPTRAELTDVANAIFDGTDAVMLSGETANGAWPVEAVQMLAKIARTVEASDEYRNKMRVFHRLDRSRGGIGEIMAYSAYQTATEIQAAALLTPTMTGNTARLLASFRPEQPVIAATPDETIRRQLLLNWGVVPLLVTVAEDSEQMIQNAMRASLDTKWLKKTDKVVLVAGMPIISPLMINMIRVVFVGNVLARGLNAGGCRQCRPTGIESVDAAAEDAKKRVTGRIVRAENLEEAFVALRKKGGEILVTRNLDMSFVPILRVVDGLVVENPSEMSEEVLSMINPNLIWISQVSGAMKTLEPGSTITLDSQEKLVYEGTI</sequence>
<comment type="pathway">
    <text evidence="3 16">Carbohydrate degradation; glycolysis; pyruvate from D-glyceraldehyde 3-phosphate: step 5/5.</text>
</comment>
<evidence type="ECO:0000256" key="7">
    <source>
        <dbReference type="ARBA" id="ARBA00022679"/>
    </source>
</evidence>
<dbReference type="InterPro" id="IPR036918">
    <property type="entry name" value="Pyrv_Knase_C_sf"/>
</dbReference>
<dbReference type="Proteomes" id="UP001198163">
    <property type="component" value="Unassembled WGS sequence"/>
</dbReference>
<evidence type="ECO:0000256" key="8">
    <source>
        <dbReference type="ARBA" id="ARBA00022723"/>
    </source>
</evidence>
<dbReference type="NCBIfam" id="TIGR01064">
    <property type="entry name" value="pyruv_kin"/>
    <property type="match status" value="1"/>
</dbReference>
<comment type="caution">
    <text evidence="18">The sequence shown here is derived from an EMBL/GenBank/DDBJ whole genome shotgun (WGS) entry which is preliminary data.</text>
</comment>
<keyword evidence="12 16" id="KW-0460">Magnesium</keyword>
<feature type="domain" description="Ig-like" evidence="17">
    <location>
        <begin position="72"/>
        <end position="173"/>
    </location>
</feature>
<comment type="cofactor">
    <cofactor evidence="1">
        <name>Mg(2+)</name>
        <dbReference type="ChEBI" id="CHEBI:18420"/>
    </cofactor>
</comment>
<comment type="similarity">
    <text evidence="4 16">Belongs to the pyruvate kinase family.</text>
</comment>
<dbReference type="InterPro" id="IPR040442">
    <property type="entry name" value="Pyrv_kinase-like_dom_sf"/>
</dbReference>
<keyword evidence="19" id="KW-1185">Reference proteome</keyword>
<dbReference type="NCBIfam" id="NF004978">
    <property type="entry name" value="PRK06354.1"/>
    <property type="match status" value="1"/>
</dbReference>
<dbReference type="InterPro" id="IPR001697">
    <property type="entry name" value="Pyr_Knase"/>
</dbReference>
<evidence type="ECO:0000256" key="9">
    <source>
        <dbReference type="ARBA" id="ARBA00022741"/>
    </source>
</evidence>
<evidence type="ECO:0000256" key="14">
    <source>
        <dbReference type="ARBA" id="ARBA00023317"/>
    </source>
</evidence>
<dbReference type="InterPro" id="IPR011037">
    <property type="entry name" value="Pyrv_Knase-like_insert_dom_sf"/>
</dbReference>
<dbReference type="GO" id="GO:0016301">
    <property type="term" value="F:kinase activity"/>
    <property type="evidence" value="ECO:0007669"/>
    <property type="project" value="UniProtKB-KW"/>
</dbReference>
<evidence type="ECO:0000256" key="15">
    <source>
        <dbReference type="NCBIfam" id="TIGR01064"/>
    </source>
</evidence>
<dbReference type="InterPro" id="IPR036637">
    <property type="entry name" value="Phosphohistidine_dom_sf"/>
</dbReference>
<dbReference type="InterPro" id="IPR015795">
    <property type="entry name" value="Pyrv_Knase_C"/>
</dbReference>
<dbReference type="PROSITE" id="PS00110">
    <property type="entry name" value="PYRUVATE_KINASE"/>
    <property type="match status" value="1"/>
</dbReference>
<evidence type="ECO:0000256" key="3">
    <source>
        <dbReference type="ARBA" id="ARBA00004997"/>
    </source>
</evidence>
<accession>A0AAE3JI18</accession>
<evidence type="ECO:0000256" key="11">
    <source>
        <dbReference type="ARBA" id="ARBA00022840"/>
    </source>
</evidence>
<dbReference type="Gene3D" id="2.40.33.10">
    <property type="entry name" value="PK beta-barrel domain-like"/>
    <property type="match status" value="1"/>
</dbReference>
<evidence type="ECO:0000259" key="17">
    <source>
        <dbReference type="PROSITE" id="PS50835"/>
    </source>
</evidence>
<dbReference type="Pfam" id="PF00224">
    <property type="entry name" value="PK"/>
    <property type="match status" value="1"/>
</dbReference>
<dbReference type="InterPro" id="IPR015806">
    <property type="entry name" value="Pyrv_Knase_insert_dom_sf"/>
</dbReference>
<organism evidence="18 19">
    <name type="scientific">Teretinema zuelzerae</name>
    <dbReference type="NCBI Taxonomy" id="156"/>
    <lineage>
        <taxon>Bacteria</taxon>
        <taxon>Pseudomonadati</taxon>
        <taxon>Spirochaetota</taxon>
        <taxon>Spirochaetia</taxon>
        <taxon>Spirochaetales</taxon>
        <taxon>Treponemataceae</taxon>
        <taxon>Teretinema</taxon>
    </lineage>
</organism>
<evidence type="ECO:0000256" key="16">
    <source>
        <dbReference type="RuleBase" id="RU000504"/>
    </source>
</evidence>
<name>A0AAE3JI18_9SPIR</name>
<dbReference type="Gene3D" id="3.40.1380.20">
    <property type="entry name" value="Pyruvate kinase, C-terminal domain"/>
    <property type="match status" value="1"/>
</dbReference>
<dbReference type="InterPro" id="IPR018209">
    <property type="entry name" value="Pyrv_Knase_AS"/>
</dbReference>
<keyword evidence="13 16" id="KW-0324">Glycolysis</keyword>
<comment type="cofactor">
    <cofactor evidence="2">
        <name>K(+)</name>
        <dbReference type="ChEBI" id="CHEBI:29103"/>
    </cofactor>
</comment>
<dbReference type="GO" id="GO:0005524">
    <property type="term" value="F:ATP binding"/>
    <property type="evidence" value="ECO:0007669"/>
    <property type="project" value="UniProtKB-KW"/>
</dbReference>
<dbReference type="FunFam" id="3.20.20.60:FF:000025">
    <property type="entry name" value="Pyruvate kinase"/>
    <property type="match status" value="1"/>
</dbReference>
<keyword evidence="8" id="KW-0479">Metal-binding</keyword>
<dbReference type="Pfam" id="PF02887">
    <property type="entry name" value="PK_C"/>
    <property type="match status" value="1"/>
</dbReference>
<keyword evidence="9" id="KW-0547">Nucleotide-binding</keyword>
<dbReference type="GO" id="GO:0030955">
    <property type="term" value="F:potassium ion binding"/>
    <property type="evidence" value="ECO:0007669"/>
    <property type="project" value="UniProtKB-UniRule"/>
</dbReference>
<evidence type="ECO:0000256" key="12">
    <source>
        <dbReference type="ARBA" id="ARBA00022842"/>
    </source>
</evidence>
<evidence type="ECO:0000256" key="10">
    <source>
        <dbReference type="ARBA" id="ARBA00022777"/>
    </source>
</evidence>
<dbReference type="SUPFAM" id="SSF52009">
    <property type="entry name" value="Phosphohistidine domain"/>
    <property type="match status" value="1"/>
</dbReference>
<dbReference type="PRINTS" id="PR01050">
    <property type="entry name" value="PYRUVTKNASE"/>
</dbReference>
<evidence type="ECO:0000256" key="5">
    <source>
        <dbReference type="ARBA" id="ARBA00012142"/>
    </source>
</evidence>
<evidence type="ECO:0000256" key="13">
    <source>
        <dbReference type="ARBA" id="ARBA00023152"/>
    </source>
</evidence>
<dbReference type="Gene3D" id="3.50.30.10">
    <property type="entry name" value="Phosphohistidine domain"/>
    <property type="match status" value="1"/>
</dbReference>
<evidence type="ECO:0000256" key="2">
    <source>
        <dbReference type="ARBA" id="ARBA00001958"/>
    </source>
</evidence>
<evidence type="ECO:0000256" key="6">
    <source>
        <dbReference type="ARBA" id="ARBA00018587"/>
    </source>
</evidence>
<proteinExistence type="inferred from homology"/>
<dbReference type="InterPro" id="IPR015793">
    <property type="entry name" value="Pyrv_Knase_brl"/>
</dbReference>